<comment type="function">
    <text evidence="4">Catalyzes the transfer of a formyl group from 10-formyltetrahydrofolate to 5-phospho-ribosyl-glycinamide (GAR), producing 5-phospho-ribosyl-N-formylglycinamide (FGAR) and tetrahydrofolate.</text>
</comment>
<accession>A0A4R1F5Y8</accession>
<dbReference type="OrthoDB" id="9806170at2"/>
<evidence type="ECO:0000313" key="7">
    <source>
        <dbReference type="Proteomes" id="UP000294887"/>
    </source>
</evidence>
<dbReference type="AlphaFoldDB" id="A0A4R1F5Y8"/>
<evidence type="ECO:0000259" key="5">
    <source>
        <dbReference type="Pfam" id="PF00551"/>
    </source>
</evidence>
<evidence type="ECO:0000256" key="4">
    <source>
        <dbReference type="HAMAP-Rule" id="MF_01930"/>
    </source>
</evidence>
<keyword evidence="7" id="KW-1185">Reference proteome</keyword>
<comment type="caution">
    <text evidence="6">The sequence shown here is derived from an EMBL/GenBank/DDBJ whole genome shotgun (WGS) entry which is preliminary data.</text>
</comment>
<dbReference type="RefSeq" id="WP_131905543.1">
    <property type="nucleotide sequence ID" value="NZ_BAAAFU010000004.1"/>
</dbReference>
<feature type="active site" description="Proton donor" evidence="4">
    <location>
        <position position="116"/>
    </location>
</feature>
<dbReference type="HAMAP" id="MF_01930">
    <property type="entry name" value="PurN"/>
    <property type="match status" value="1"/>
</dbReference>
<keyword evidence="2 4" id="KW-0808">Transferase</keyword>
<comment type="similarity">
    <text evidence="4">Belongs to the GART family.</text>
</comment>
<feature type="binding site" evidence="4">
    <location>
        <position position="72"/>
    </location>
    <ligand>
        <name>(6R)-10-formyltetrahydrofolate</name>
        <dbReference type="ChEBI" id="CHEBI:195366"/>
    </ligand>
</feature>
<dbReference type="InterPro" id="IPR004607">
    <property type="entry name" value="GART"/>
</dbReference>
<dbReference type="EC" id="2.1.2.2" evidence="4"/>
<dbReference type="InterPro" id="IPR002376">
    <property type="entry name" value="Formyl_transf_N"/>
</dbReference>
<comment type="catalytic activity">
    <reaction evidence="4">
        <text>N(1)-(5-phospho-beta-D-ribosyl)glycinamide + (6R)-10-formyltetrahydrofolate = N(2)-formyl-N(1)-(5-phospho-beta-D-ribosyl)glycinamide + (6S)-5,6,7,8-tetrahydrofolate + H(+)</text>
        <dbReference type="Rhea" id="RHEA:15053"/>
        <dbReference type="ChEBI" id="CHEBI:15378"/>
        <dbReference type="ChEBI" id="CHEBI:57453"/>
        <dbReference type="ChEBI" id="CHEBI:143788"/>
        <dbReference type="ChEBI" id="CHEBI:147286"/>
        <dbReference type="ChEBI" id="CHEBI:195366"/>
        <dbReference type="EC" id="2.1.2.2"/>
    </reaction>
</comment>
<dbReference type="Pfam" id="PF00551">
    <property type="entry name" value="Formyl_trans_N"/>
    <property type="match status" value="1"/>
</dbReference>
<dbReference type="GO" id="GO:0005829">
    <property type="term" value="C:cytosol"/>
    <property type="evidence" value="ECO:0007669"/>
    <property type="project" value="TreeGrafter"/>
</dbReference>
<dbReference type="UniPathway" id="UPA00074">
    <property type="reaction ID" value="UER00126"/>
</dbReference>
<protein>
    <recommendedName>
        <fullName evidence="4">Phosphoribosylglycinamide formyltransferase</fullName>
        <ecNumber evidence="4">2.1.2.2</ecNumber>
    </recommendedName>
    <alternativeName>
        <fullName evidence="4">5'-phosphoribosylglycinamide transformylase</fullName>
    </alternativeName>
    <alternativeName>
        <fullName evidence="4">GAR transformylase</fullName>
        <shortName evidence="4">GART</shortName>
    </alternativeName>
</protein>
<evidence type="ECO:0000313" key="6">
    <source>
        <dbReference type="EMBL" id="TCJ87248.1"/>
    </source>
</evidence>
<dbReference type="InterPro" id="IPR036477">
    <property type="entry name" value="Formyl_transf_N_sf"/>
</dbReference>
<organism evidence="6 7">
    <name type="scientific">Cocleimonas flava</name>
    <dbReference type="NCBI Taxonomy" id="634765"/>
    <lineage>
        <taxon>Bacteria</taxon>
        <taxon>Pseudomonadati</taxon>
        <taxon>Pseudomonadota</taxon>
        <taxon>Gammaproteobacteria</taxon>
        <taxon>Thiotrichales</taxon>
        <taxon>Thiotrichaceae</taxon>
        <taxon>Cocleimonas</taxon>
    </lineage>
</organism>
<comment type="pathway">
    <text evidence="1 4">Purine metabolism; IMP biosynthesis via de novo pathway; N(2)-formyl-N(1)-(5-phospho-D-ribosyl)glycinamide from N(1)-(5-phospho-D-ribosyl)glycinamide (10-formyl THF route): step 1/1.</text>
</comment>
<dbReference type="PANTHER" id="PTHR43369">
    <property type="entry name" value="PHOSPHORIBOSYLGLYCINAMIDE FORMYLTRANSFERASE"/>
    <property type="match status" value="1"/>
</dbReference>
<evidence type="ECO:0000256" key="3">
    <source>
        <dbReference type="ARBA" id="ARBA00022755"/>
    </source>
</evidence>
<dbReference type="GO" id="GO:0006189">
    <property type="term" value="P:'de novo' IMP biosynthetic process"/>
    <property type="evidence" value="ECO:0007669"/>
    <property type="project" value="UniProtKB-UniRule"/>
</dbReference>
<feature type="binding site" evidence="4">
    <location>
        <begin position="19"/>
        <end position="21"/>
    </location>
    <ligand>
        <name>N(1)-(5-phospho-beta-D-ribosyl)glycinamide</name>
        <dbReference type="ChEBI" id="CHEBI:143788"/>
    </ligand>
</feature>
<dbReference type="CDD" id="cd08645">
    <property type="entry name" value="FMT_core_GART"/>
    <property type="match status" value="1"/>
</dbReference>
<evidence type="ECO:0000256" key="2">
    <source>
        <dbReference type="ARBA" id="ARBA00022679"/>
    </source>
</evidence>
<feature type="domain" description="Formyl transferase N-terminal" evidence="5">
    <location>
        <begin position="10"/>
        <end position="189"/>
    </location>
</feature>
<dbReference type="PANTHER" id="PTHR43369:SF2">
    <property type="entry name" value="PHOSPHORIBOSYLGLYCINAMIDE FORMYLTRANSFERASE"/>
    <property type="match status" value="1"/>
</dbReference>
<feature type="site" description="Raises pKa of active site His" evidence="4">
    <location>
        <position position="152"/>
    </location>
</feature>
<dbReference type="GO" id="GO:0004644">
    <property type="term" value="F:phosphoribosylglycinamide formyltransferase activity"/>
    <property type="evidence" value="ECO:0007669"/>
    <property type="project" value="UniProtKB-UniRule"/>
</dbReference>
<dbReference type="Proteomes" id="UP000294887">
    <property type="component" value="Unassembled WGS sequence"/>
</dbReference>
<gene>
    <name evidence="4" type="primary">purN</name>
    <name evidence="6" type="ORF">EV695_1756</name>
</gene>
<feature type="binding site" evidence="4">
    <location>
        <begin position="97"/>
        <end position="100"/>
    </location>
    <ligand>
        <name>(6R)-10-formyltetrahydrofolate</name>
        <dbReference type="ChEBI" id="CHEBI:195366"/>
    </ligand>
</feature>
<dbReference type="NCBIfam" id="TIGR00639">
    <property type="entry name" value="PurN"/>
    <property type="match status" value="1"/>
</dbReference>
<keyword evidence="3 4" id="KW-0658">Purine biosynthesis</keyword>
<reference evidence="6 7" key="1">
    <citation type="submission" date="2019-03" db="EMBL/GenBank/DDBJ databases">
        <title>Genomic Encyclopedia of Type Strains, Phase IV (KMG-IV): sequencing the most valuable type-strain genomes for metagenomic binning, comparative biology and taxonomic classification.</title>
        <authorList>
            <person name="Goeker M."/>
        </authorList>
    </citation>
    <scope>NUCLEOTIDE SEQUENCE [LARGE SCALE GENOMIC DNA]</scope>
    <source>
        <strain evidence="6 7">DSM 24830</strain>
    </source>
</reference>
<sequence length="222" mass="24676">MSKPDSNDFKIVVLISGSGSNLQAILDNIESGNIDAKITAVISNRANAYGLERAEKYGIDAKVLDHTHYESREEFDLELQTLIDSYTPDLIVLAGFMRILSDGFVEHYNGKLINIHPSLLPLYKGLDTHQRALTDKQSDHGASVHFVIPELDAGKVIIQGIVDIKEDDDAESLAQRVHQIEHKIYPHAVKILAEGRLAYNNGDVLYDGKPMLDSLKKRLTDS</sequence>
<dbReference type="Gene3D" id="3.40.50.170">
    <property type="entry name" value="Formyl transferase, N-terminal domain"/>
    <property type="match status" value="1"/>
</dbReference>
<dbReference type="EMBL" id="SMFQ01000003">
    <property type="protein sequence ID" value="TCJ87248.1"/>
    <property type="molecule type" value="Genomic_DNA"/>
</dbReference>
<proteinExistence type="inferred from homology"/>
<feature type="binding site" evidence="4">
    <location>
        <position position="114"/>
    </location>
    <ligand>
        <name>(6R)-10-formyltetrahydrofolate</name>
        <dbReference type="ChEBI" id="CHEBI:195366"/>
    </ligand>
</feature>
<dbReference type="SUPFAM" id="SSF53328">
    <property type="entry name" value="Formyltransferase"/>
    <property type="match status" value="1"/>
</dbReference>
<name>A0A4R1F5Y8_9GAMM</name>
<evidence type="ECO:0000256" key="1">
    <source>
        <dbReference type="ARBA" id="ARBA00005054"/>
    </source>
</evidence>